<comment type="caution">
    <text evidence="7">The sequence shown here is derived from an EMBL/GenBank/DDBJ whole genome shotgun (WGS) entry which is preliminary data.</text>
</comment>
<dbReference type="PANTHER" id="PTHR38469">
    <property type="entry name" value="PERIPLASMIC PEPTIDASE SUBFAMILY S1B"/>
    <property type="match status" value="1"/>
</dbReference>
<keyword evidence="5 6" id="KW-0378">Hydrolase</keyword>
<accession>A0A3A8HUC6</accession>
<dbReference type="SUPFAM" id="SSF50494">
    <property type="entry name" value="Trypsin-like serine proteases"/>
    <property type="match status" value="1"/>
</dbReference>
<evidence type="ECO:0000256" key="2">
    <source>
        <dbReference type="ARBA" id="ARBA00022438"/>
    </source>
</evidence>
<evidence type="ECO:0000256" key="5">
    <source>
        <dbReference type="ARBA" id="ARBA00022801"/>
    </source>
</evidence>
<keyword evidence="2 6" id="KW-0031">Aminopeptidase</keyword>
<proteinExistence type="inferred from homology"/>
<feature type="signal peptide" evidence="6">
    <location>
        <begin position="1"/>
        <end position="22"/>
    </location>
</feature>
<comment type="function">
    <text evidence="6">Catalyzes the removal of dipeptides from the N-terminus of oligopeptides.</text>
</comment>
<sequence>MKRLSCVALLFAVVAAPFLVHADEGMWTFNLFPSDVVAKKYGFKPTQAWLDRVRLGSARLAEGCSGSFVSPDGLVMTNHHCAHNCIAQLSTAKKDLSKDGFFARTLADEPRCPTMEVDRLTDIRDVTKDVQGATQGLQGEAFEDAQRAVFAKLEAACATRDDLRCEVVTLYQGGRYDLYTYERMQDVRLVFAPETDIAAFGGDPDNFEFPRYDLDVSFMRVYRDGKPARTEPYFRWSKEGPKEGAVTFVPGNPGSTSRMDTLAQLAYQRDHSLPENLFWRSELRGRLQEFARRGPEFARMSEERLFGLENGLKSMKGGREALVEPAFWAHLSDNERALRAKVGQDAKLQQQYGDAWDATAKAMDTLKTFRRELRMLEQNAGMGSQLFDVAATLVRATEEAGKPNEQRLPEFTDANRPATEQFLFSPAPVYPELEELVLGFYLTRLREDLSPDHPAVKAVLGTDSPGVVAKRAVRGSQLKTVAVRKKLLAGGPAAIAASKDPMVVLARTLDGPARAVRKRYENEVVAVLKRNGERIGHARFALYGTSVAPDATFTPRLSYGSVQGYTADGKQVAPFTTVAGLYPRATGQEPFKLPPSWLRAKAKLPPETPLNFVTSNDIVGGNSGSPILDAQAEIVGLAFDGNIQSLGGNYGFDAAVNRTVAVDSRAIEAALRQVYGAERLLKELGLSTP</sequence>
<name>A0A3A8HUC6_9BACT</name>
<dbReference type="GO" id="GO:0043171">
    <property type="term" value="P:peptide catabolic process"/>
    <property type="evidence" value="ECO:0007669"/>
    <property type="project" value="UniProtKB-UniRule"/>
</dbReference>
<evidence type="ECO:0000256" key="4">
    <source>
        <dbReference type="ARBA" id="ARBA00022729"/>
    </source>
</evidence>
<dbReference type="GO" id="GO:0070009">
    <property type="term" value="F:serine-type aminopeptidase activity"/>
    <property type="evidence" value="ECO:0007669"/>
    <property type="project" value="UniProtKB-UniRule"/>
</dbReference>
<evidence type="ECO:0000256" key="1">
    <source>
        <dbReference type="ARBA" id="ARBA00010491"/>
    </source>
</evidence>
<evidence type="ECO:0000256" key="6">
    <source>
        <dbReference type="RuleBase" id="RU366067"/>
    </source>
</evidence>
<dbReference type="Proteomes" id="UP000268094">
    <property type="component" value="Unassembled WGS sequence"/>
</dbReference>
<keyword evidence="8" id="KW-1185">Reference proteome</keyword>
<dbReference type="EMBL" id="RAVZ01000356">
    <property type="protein sequence ID" value="RKG74809.1"/>
    <property type="molecule type" value="Genomic_DNA"/>
</dbReference>
<dbReference type="OrthoDB" id="9805367at2"/>
<gene>
    <name evidence="7" type="ORF">D7V88_34420</name>
</gene>
<reference evidence="8" key="1">
    <citation type="submission" date="2018-09" db="EMBL/GenBank/DDBJ databases">
        <authorList>
            <person name="Livingstone P.G."/>
            <person name="Whitworth D.E."/>
        </authorList>
    </citation>
    <scope>NUCLEOTIDE SEQUENCE [LARGE SCALE GENOMIC DNA]</scope>
    <source>
        <strain evidence="8">CA054A</strain>
    </source>
</reference>
<dbReference type="InterPro" id="IPR019500">
    <property type="entry name" value="Pep_S46"/>
</dbReference>
<dbReference type="Gene3D" id="2.40.10.10">
    <property type="entry name" value="Trypsin-like serine proteases"/>
    <property type="match status" value="1"/>
</dbReference>
<organism evidence="7 8">
    <name type="scientific">Corallococcus terminator</name>
    <dbReference type="NCBI Taxonomy" id="2316733"/>
    <lineage>
        <taxon>Bacteria</taxon>
        <taxon>Pseudomonadati</taxon>
        <taxon>Myxococcota</taxon>
        <taxon>Myxococcia</taxon>
        <taxon>Myxococcales</taxon>
        <taxon>Cystobacterineae</taxon>
        <taxon>Myxococcaceae</taxon>
        <taxon>Corallococcus</taxon>
    </lineage>
</organism>
<dbReference type="InterPro" id="IPR043504">
    <property type="entry name" value="Peptidase_S1_PA_chymotrypsin"/>
</dbReference>
<evidence type="ECO:0000256" key="3">
    <source>
        <dbReference type="ARBA" id="ARBA00022670"/>
    </source>
</evidence>
<protein>
    <recommendedName>
        <fullName evidence="6">Dipeptidyl-peptidase</fullName>
        <ecNumber evidence="6">3.4.14.-</ecNumber>
    </recommendedName>
</protein>
<dbReference type="Pfam" id="PF10459">
    <property type="entry name" value="Peptidase_S46"/>
    <property type="match status" value="1"/>
</dbReference>
<evidence type="ECO:0000313" key="8">
    <source>
        <dbReference type="Proteomes" id="UP000268094"/>
    </source>
</evidence>
<comment type="similarity">
    <text evidence="1 6">Belongs to the peptidase S46 family.</text>
</comment>
<dbReference type="RefSeq" id="WP_120544843.1">
    <property type="nucleotide sequence ID" value="NZ_RAVZ01000356.1"/>
</dbReference>
<feature type="chain" id="PRO_5023004652" description="Dipeptidyl-peptidase" evidence="6">
    <location>
        <begin position="23"/>
        <end position="689"/>
    </location>
</feature>
<keyword evidence="6" id="KW-0720">Serine protease</keyword>
<keyword evidence="4 6" id="KW-0732">Signal</keyword>
<dbReference type="GO" id="GO:0006508">
    <property type="term" value="P:proteolysis"/>
    <property type="evidence" value="ECO:0007669"/>
    <property type="project" value="UniProtKB-KW"/>
</dbReference>
<dbReference type="EC" id="3.4.14.-" evidence="6"/>
<dbReference type="GO" id="GO:0008239">
    <property type="term" value="F:dipeptidyl-peptidase activity"/>
    <property type="evidence" value="ECO:0007669"/>
    <property type="project" value="UniProtKB-UniRule"/>
</dbReference>
<dbReference type="PANTHER" id="PTHR38469:SF1">
    <property type="entry name" value="PERIPLASMIC PEPTIDASE SUBFAMILY S1B"/>
    <property type="match status" value="1"/>
</dbReference>
<keyword evidence="3 6" id="KW-0645">Protease</keyword>
<evidence type="ECO:0000313" key="7">
    <source>
        <dbReference type="EMBL" id="RKG74809.1"/>
    </source>
</evidence>
<dbReference type="InterPro" id="IPR009003">
    <property type="entry name" value="Peptidase_S1_PA"/>
</dbReference>
<dbReference type="AlphaFoldDB" id="A0A3A8HUC6"/>